<feature type="compositionally biased region" description="Basic and acidic residues" evidence="9">
    <location>
        <begin position="192"/>
        <end position="235"/>
    </location>
</feature>
<accession>A0AAW0XA78</accession>
<protein>
    <recommendedName>
        <fullName evidence="10">PHD-type domain-containing protein</fullName>
    </recommendedName>
</protein>
<feature type="non-terminal residue" evidence="11">
    <location>
        <position position="1403"/>
    </location>
</feature>
<feature type="compositionally biased region" description="Polar residues" evidence="9">
    <location>
        <begin position="911"/>
        <end position="924"/>
    </location>
</feature>
<evidence type="ECO:0000256" key="9">
    <source>
        <dbReference type="SAM" id="MobiDB-lite"/>
    </source>
</evidence>
<evidence type="ECO:0000313" key="12">
    <source>
        <dbReference type="Proteomes" id="UP001445076"/>
    </source>
</evidence>
<comment type="subcellular location">
    <subcellularLocation>
        <location evidence="1">Nucleus</location>
    </subcellularLocation>
</comment>
<feature type="compositionally biased region" description="Basic and acidic residues" evidence="9">
    <location>
        <begin position="419"/>
        <end position="445"/>
    </location>
</feature>
<feature type="compositionally biased region" description="Polar residues" evidence="9">
    <location>
        <begin position="584"/>
        <end position="600"/>
    </location>
</feature>
<dbReference type="InterPro" id="IPR037869">
    <property type="entry name" value="Spp1/CFP1"/>
</dbReference>
<evidence type="ECO:0000256" key="1">
    <source>
        <dbReference type="ARBA" id="ARBA00004123"/>
    </source>
</evidence>
<evidence type="ECO:0000313" key="11">
    <source>
        <dbReference type="EMBL" id="KAK8734954.1"/>
    </source>
</evidence>
<dbReference type="PANTHER" id="PTHR46174:SF1">
    <property type="entry name" value="CXXC-TYPE ZINC FINGER PROTEIN 1"/>
    <property type="match status" value="1"/>
</dbReference>
<feature type="compositionally biased region" description="Basic and acidic residues" evidence="9">
    <location>
        <begin position="469"/>
        <end position="480"/>
    </location>
</feature>
<feature type="domain" description="PHD-type" evidence="10">
    <location>
        <begin position="994"/>
        <end position="1048"/>
    </location>
</feature>
<name>A0AAW0XA78_CHEQU</name>
<feature type="compositionally biased region" description="Basic and acidic residues" evidence="9">
    <location>
        <begin position="161"/>
        <end position="176"/>
    </location>
</feature>
<dbReference type="Pfam" id="PF07533">
    <property type="entry name" value="BRK"/>
    <property type="match status" value="1"/>
</dbReference>
<dbReference type="GO" id="GO:0045893">
    <property type="term" value="P:positive regulation of DNA-templated transcription"/>
    <property type="evidence" value="ECO:0007669"/>
    <property type="project" value="TreeGrafter"/>
</dbReference>
<feature type="region of interest" description="Disordered" evidence="9">
    <location>
        <begin position="960"/>
        <end position="990"/>
    </location>
</feature>
<feature type="region of interest" description="Disordered" evidence="9">
    <location>
        <begin position="584"/>
        <end position="629"/>
    </location>
</feature>
<evidence type="ECO:0000256" key="3">
    <source>
        <dbReference type="ARBA" id="ARBA00022771"/>
    </source>
</evidence>
<organism evidence="11 12">
    <name type="scientific">Cherax quadricarinatus</name>
    <name type="common">Australian red claw crayfish</name>
    <dbReference type="NCBI Taxonomy" id="27406"/>
    <lineage>
        <taxon>Eukaryota</taxon>
        <taxon>Metazoa</taxon>
        <taxon>Ecdysozoa</taxon>
        <taxon>Arthropoda</taxon>
        <taxon>Crustacea</taxon>
        <taxon>Multicrustacea</taxon>
        <taxon>Malacostraca</taxon>
        <taxon>Eumalacostraca</taxon>
        <taxon>Eucarida</taxon>
        <taxon>Decapoda</taxon>
        <taxon>Pleocyemata</taxon>
        <taxon>Astacidea</taxon>
        <taxon>Parastacoidea</taxon>
        <taxon>Parastacidae</taxon>
        <taxon>Cherax</taxon>
    </lineage>
</organism>
<dbReference type="InterPro" id="IPR013083">
    <property type="entry name" value="Znf_RING/FYVE/PHD"/>
</dbReference>
<dbReference type="PANTHER" id="PTHR46174">
    <property type="entry name" value="CXXC-TYPE ZINC FINGER PROTEIN 1"/>
    <property type="match status" value="1"/>
</dbReference>
<feature type="region of interest" description="Disordered" evidence="9">
    <location>
        <begin position="868"/>
        <end position="942"/>
    </location>
</feature>
<dbReference type="Proteomes" id="UP001445076">
    <property type="component" value="Unassembled WGS sequence"/>
</dbReference>
<dbReference type="GO" id="GO:0008270">
    <property type="term" value="F:zinc ion binding"/>
    <property type="evidence" value="ECO:0007669"/>
    <property type="project" value="UniProtKB-KW"/>
</dbReference>
<feature type="compositionally biased region" description="Acidic residues" evidence="9">
    <location>
        <begin position="145"/>
        <end position="160"/>
    </location>
</feature>
<dbReference type="PROSITE" id="PS01359">
    <property type="entry name" value="ZF_PHD_1"/>
    <property type="match status" value="1"/>
</dbReference>
<keyword evidence="3 8" id="KW-0863">Zinc-finger</keyword>
<evidence type="ECO:0000256" key="6">
    <source>
        <dbReference type="ARBA" id="ARBA00023163"/>
    </source>
</evidence>
<dbReference type="CDD" id="cd15552">
    <property type="entry name" value="PHD_PHF3_like"/>
    <property type="match status" value="1"/>
</dbReference>
<feature type="region of interest" description="Disordered" evidence="9">
    <location>
        <begin position="414"/>
        <end position="493"/>
    </location>
</feature>
<feature type="region of interest" description="Disordered" evidence="9">
    <location>
        <begin position="1381"/>
        <end position="1403"/>
    </location>
</feature>
<feature type="non-terminal residue" evidence="11">
    <location>
        <position position="1"/>
    </location>
</feature>
<evidence type="ECO:0000256" key="4">
    <source>
        <dbReference type="ARBA" id="ARBA00022833"/>
    </source>
</evidence>
<feature type="compositionally biased region" description="Basic residues" evidence="9">
    <location>
        <begin position="180"/>
        <end position="191"/>
    </location>
</feature>
<feature type="region of interest" description="Disordered" evidence="9">
    <location>
        <begin position="63"/>
        <end position="118"/>
    </location>
</feature>
<keyword evidence="12" id="KW-1185">Reference proteome</keyword>
<keyword evidence="6" id="KW-0804">Transcription</keyword>
<dbReference type="SUPFAM" id="SSF57903">
    <property type="entry name" value="FYVE/PHD zinc finger"/>
    <property type="match status" value="1"/>
</dbReference>
<feature type="compositionally biased region" description="Polar residues" evidence="9">
    <location>
        <begin position="886"/>
        <end position="899"/>
    </location>
</feature>
<dbReference type="EMBL" id="JARKIK010000049">
    <property type="protein sequence ID" value="KAK8734954.1"/>
    <property type="molecule type" value="Genomic_DNA"/>
</dbReference>
<dbReference type="SMART" id="SM00249">
    <property type="entry name" value="PHD"/>
    <property type="match status" value="1"/>
</dbReference>
<evidence type="ECO:0000256" key="5">
    <source>
        <dbReference type="ARBA" id="ARBA00023015"/>
    </source>
</evidence>
<dbReference type="InterPro" id="IPR019786">
    <property type="entry name" value="Zinc_finger_PHD-type_CS"/>
</dbReference>
<feature type="region of interest" description="Disordered" evidence="9">
    <location>
        <begin position="664"/>
        <end position="709"/>
    </location>
</feature>
<comment type="caution">
    <text evidence="11">The sequence shown here is derived from an EMBL/GenBank/DDBJ whole genome shotgun (WGS) entry which is preliminary data.</text>
</comment>
<feature type="region of interest" description="Disordered" evidence="9">
    <location>
        <begin position="331"/>
        <end position="358"/>
    </location>
</feature>
<dbReference type="InterPro" id="IPR001965">
    <property type="entry name" value="Znf_PHD"/>
</dbReference>
<reference evidence="11 12" key="1">
    <citation type="journal article" date="2024" name="BMC Genomics">
        <title>Genome assembly of redclaw crayfish (Cherax quadricarinatus) provides insights into its immune adaptation and hypoxia tolerance.</title>
        <authorList>
            <person name="Liu Z."/>
            <person name="Zheng J."/>
            <person name="Li H."/>
            <person name="Fang K."/>
            <person name="Wang S."/>
            <person name="He J."/>
            <person name="Zhou D."/>
            <person name="Weng S."/>
            <person name="Chi M."/>
            <person name="Gu Z."/>
            <person name="He J."/>
            <person name="Li F."/>
            <person name="Wang M."/>
        </authorList>
    </citation>
    <scope>NUCLEOTIDE SEQUENCE [LARGE SCALE GENOMIC DNA]</scope>
    <source>
        <strain evidence="11">ZL_2023a</strain>
    </source>
</reference>
<dbReference type="InterPro" id="IPR006576">
    <property type="entry name" value="BRK_domain"/>
</dbReference>
<dbReference type="Gene3D" id="3.40.5.120">
    <property type="match status" value="1"/>
</dbReference>
<feature type="compositionally biased region" description="Basic and acidic residues" evidence="9">
    <location>
        <begin position="681"/>
        <end position="697"/>
    </location>
</feature>
<proteinExistence type="predicted"/>
<keyword evidence="5" id="KW-0805">Transcription regulation</keyword>
<dbReference type="InterPro" id="IPR011011">
    <property type="entry name" value="Znf_FYVE_PHD"/>
</dbReference>
<sequence>GQVGGGGSYAELPLDADAFRRLESVLESEEAREILGEPLLNMVTNPEQLGTLEELMDSSLFEGEPEDAPLAGNNIYTPSGGTPLKTPPKRRSQRQMDKAEREEVEKILAENQKKLQEERQQLDENQLLTKMKKVSVGLISKGVKEEEDQESDETAAEDLEEKCTVSENENEKDHPSALKAKNKGRSRGRGRGKVEAEKDDPQEMKGKQRGRKNIEDPEHMAAEGRGRGIMKEDTAIVKGRGRGRVRTVICKEGNKDVIKNMEIKKDKNNPHCLASTGIKIKELKVSVKKMNLEQTLDIKVSSPGNEEDSTVNKEQCTTNSIVSETENVKLEETQVNQEPETPVDVSKKKNKKPPVTPKIIPQFEPALFSTPDVMLKVGEVHPPQTIMVKGNGKPVKSRKILLVEKQIKKETGQTTVISKENEQNSAKKQECEESRQAVVHEKNEKLNSSTKVIDKNKLKSDATGTEENDISKKSEADSKDGNQQISSKEICEEPFPDVKVSSFVEKRELSSEIKPKVIQVKSPMDVRQVVVLNSAKAGMYRETLVKVIPPKDPPREEEKISPAKQRLLLKKELHLQKLKIEPQKTVSANKTESVNENTVSFKAEKHRQASIQSKTERLQLQKGGNPLKSCEESFLNRKKEETHRKMEEIQQRREEILRKREAIKKRKDIQKKQNIQQKNSEALDKKVDKDSVRKDRASQNNEHFASRNREIIKKKSNIIADNLGKVQATHKLNSPVLSSPEKSILRQKIKTRQGIHKINSTMPKSPAEKSTPKRNIKGTNTIHKVMSPVPKSSAEKSLVRQSIKGTEAINKINPPLPNIHVEDSPLRLGTKSTQSVQKINSPVFKFPTEESPVKQSITGMQAVQKMKLPGSNTPVEELPARRDTKSIQAVQKVNPPTSKSTEETMRRRSTGGAQTAQKISTPLLNLQAEESPVRRSNRAIKKKTFGDEMLTYDLKEDLVQDAEEEQEPEEEFESEDEEDEESLEDYGEDDDPERLWCICQKPHNNRFMICCDKCEDWFHGSCVGVTKAMGQQMEEDGQEWVCPKCKKAERAMKGFVPPSKNLIDLTPTHVPENFSTEDELPDVLVESFSKTVSQRGNRCITVDDETVPKKIVDRDKEVDVQHTRQPVTRRSNIQRQIHITPVKSLDGKKVDVSRLIPLSPQKSTADVGNEQCVVESCNKAPKADSIYCSNDCVLKHAQMSLKMLGKTDKVEQVQNVVDAVNALEKSEPRVLVYQKNTAKILTGGEAPTLGQLKEWLKDHPDFAALQPGMMGTSGPVISTNIQHSTTNFYGQKKVIRLSPKSVTVPGGVTPGQKVTVVKSADGRIIVKTTETLKQDSVNKAVTTVSTPTATKSVVVSTTKPVVSPTASAAIVTKEGEGKKDITVISKKDEISPAKSTPAKDNKK</sequence>
<keyword evidence="2" id="KW-0479">Metal-binding</keyword>
<dbReference type="SMART" id="SM00592">
    <property type="entry name" value="BRK"/>
    <property type="match status" value="1"/>
</dbReference>
<evidence type="ECO:0000256" key="8">
    <source>
        <dbReference type="PROSITE-ProRule" id="PRU00146"/>
    </source>
</evidence>
<keyword evidence="4" id="KW-0862">Zinc</keyword>
<dbReference type="GO" id="GO:0048188">
    <property type="term" value="C:Set1C/COMPASS complex"/>
    <property type="evidence" value="ECO:0007669"/>
    <property type="project" value="InterPro"/>
</dbReference>
<keyword evidence="7" id="KW-0539">Nucleus</keyword>
<dbReference type="SUPFAM" id="SSF160481">
    <property type="entry name" value="BRK domain-like"/>
    <property type="match status" value="1"/>
</dbReference>
<dbReference type="Gene3D" id="3.30.40.10">
    <property type="entry name" value="Zinc/RING finger domain, C3HC4 (zinc finger)"/>
    <property type="match status" value="1"/>
</dbReference>
<feature type="compositionally biased region" description="Basic and acidic residues" evidence="9">
    <location>
        <begin position="94"/>
        <end position="118"/>
    </location>
</feature>
<evidence type="ECO:0000259" key="10">
    <source>
        <dbReference type="PROSITE" id="PS50016"/>
    </source>
</evidence>
<feature type="region of interest" description="Disordered" evidence="9">
    <location>
        <begin position="139"/>
        <end position="240"/>
    </location>
</feature>
<evidence type="ECO:0000256" key="2">
    <source>
        <dbReference type="ARBA" id="ARBA00022723"/>
    </source>
</evidence>
<dbReference type="InterPro" id="IPR037259">
    <property type="entry name" value="BRK_sf"/>
</dbReference>
<dbReference type="InterPro" id="IPR019787">
    <property type="entry name" value="Znf_PHD-finger"/>
</dbReference>
<gene>
    <name evidence="11" type="ORF">OTU49_005745</name>
</gene>
<dbReference type="Pfam" id="PF00628">
    <property type="entry name" value="PHD"/>
    <property type="match status" value="1"/>
</dbReference>
<evidence type="ECO:0000256" key="7">
    <source>
        <dbReference type="ARBA" id="ARBA00023242"/>
    </source>
</evidence>
<dbReference type="PROSITE" id="PS50016">
    <property type="entry name" value="ZF_PHD_2"/>
    <property type="match status" value="1"/>
</dbReference>